<keyword evidence="2" id="KW-0031">Aminopeptidase</keyword>
<dbReference type="Proteomes" id="UP000063234">
    <property type="component" value="Chromosome"/>
</dbReference>
<evidence type="ECO:0000313" key="2">
    <source>
        <dbReference type="EMBL" id="BAT72372.1"/>
    </source>
</evidence>
<dbReference type="SUPFAM" id="SSF144052">
    <property type="entry name" value="Thermophilic metalloprotease-like"/>
    <property type="match status" value="1"/>
</dbReference>
<name>A0A0S3QVL6_THET7</name>
<dbReference type="KEGG" id="ttk:TST_1586"/>
<dbReference type="PANTHER" id="PTHR34448:SF1">
    <property type="entry name" value="BLL6088 PROTEIN"/>
    <property type="match status" value="1"/>
</dbReference>
<keyword evidence="1" id="KW-0479">Metal-binding</keyword>
<dbReference type="OrthoDB" id="9803993at2"/>
<sequence>MKFSEATKQVYLSNFKVTPKDKVLILVDTIGKEENPEPSELNRRKRLLPTADVFYKAAKEINLPVVKVVYEATGGHGKEPPVEVWENTWGKECVKELKLKGILQKILAKEVENLEDLLPFFEPYKSNIPTCVVALPNYSTSHTTYRKLLTTFGTRYASLPLFEKEMLTTSVAVSPEELKKLTLPLAQLLTKADECKITTKDGTTITLSLKGRSALADTGDLSYPGAFSNLPAGEAFIAPVEGTAEGKLVIHWAPTRKLTSLIVIHIEHGRVIKVEGEDPHAKELEKAFSSIPNATNVAELGIGTNPKATKPDNILEAEKILGTIHIAFGDNHTFGGNTKASFHQDYVIFEPTVELRIGNQWRTIMQDGNLLI</sequence>
<dbReference type="InterPro" id="IPR058739">
    <property type="entry name" value="NicX"/>
</dbReference>
<dbReference type="AlphaFoldDB" id="A0A0S3QVL6"/>
<dbReference type="STRING" id="1298851.TST_1586"/>
<dbReference type="GO" id="GO:0004177">
    <property type="term" value="F:aminopeptidase activity"/>
    <property type="evidence" value="ECO:0007669"/>
    <property type="project" value="UniProtKB-KW"/>
</dbReference>
<reference evidence="3" key="1">
    <citation type="journal article" date="2018" name="Science">
        <title>A primordial and reversible TCA cycle in a facultatively chemolithoautotrophic thermophile.</title>
        <authorList>
            <person name="Nunoura T."/>
            <person name="Chikaraishi Y."/>
            <person name="Izaki R."/>
            <person name="Suwa T."/>
            <person name="Sato T."/>
            <person name="Harada T."/>
            <person name="Mori K."/>
            <person name="Kato Y."/>
            <person name="Miyazaki M."/>
            <person name="Shimamura S."/>
            <person name="Yanagawa K."/>
            <person name="Shuto A."/>
            <person name="Ohkouchi N."/>
            <person name="Fujita N."/>
            <person name="Takaki Y."/>
            <person name="Atomi H."/>
            <person name="Takai K."/>
        </authorList>
    </citation>
    <scope>NUCLEOTIDE SEQUENCE [LARGE SCALE GENOMIC DNA]</scope>
    <source>
        <strain evidence="3">DSM 17441 / JCM 13301 / NBRC 103674 / ABI70S6</strain>
    </source>
</reference>
<dbReference type="PANTHER" id="PTHR34448">
    <property type="entry name" value="AMINOPEPTIDASE"/>
    <property type="match status" value="1"/>
</dbReference>
<dbReference type="PATRIC" id="fig|1298851.3.peg.1660"/>
<dbReference type="EC" id="3.4.11.-" evidence="2"/>
<dbReference type="GO" id="GO:0046872">
    <property type="term" value="F:metal ion binding"/>
    <property type="evidence" value="ECO:0007669"/>
    <property type="project" value="UniProtKB-KW"/>
</dbReference>
<protein>
    <submittedName>
        <fullName evidence="2">Aminopeptidase</fullName>
        <ecNumber evidence="2">3.4.11.-</ecNumber>
    </submittedName>
</protein>
<dbReference type="RefSeq" id="WP_068550486.1">
    <property type="nucleotide sequence ID" value="NZ_AP013035.1"/>
</dbReference>
<evidence type="ECO:0000313" key="3">
    <source>
        <dbReference type="Proteomes" id="UP000063234"/>
    </source>
</evidence>
<dbReference type="InterPro" id="IPR052170">
    <property type="entry name" value="M29_Exopeptidase"/>
</dbReference>
<proteinExistence type="predicted"/>
<gene>
    <name evidence="2" type="ORF">TST_1586</name>
</gene>
<evidence type="ECO:0000256" key="1">
    <source>
        <dbReference type="ARBA" id="ARBA00022723"/>
    </source>
</evidence>
<accession>A0A0S3QVL6</accession>
<dbReference type="Pfam" id="PF26233">
    <property type="entry name" value="NicX"/>
    <property type="match status" value="1"/>
</dbReference>
<keyword evidence="2" id="KW-0378">Hydrolase</keyword>
<dbReference type="EMBL" id="AP013035">
    <property type="protein sequence ID" value="BAT72372.1"/>
    <property type="molecule type" value="Genomic_DNA"/>
</dbReference>
<keyword evidence="2" id="KW-0645">Protease</keyword>
<organism evidence="2 3">
    <name type="scientific">Thermosulfidibacter takaii (strain DSM 17441 / JCM 13301 / NBRC 103674 / ABI70S6)</name>
    <dbReference type="NCBI Taxonomy" id="1298851"/>
    <lineage>
        <taxon>Bacteria</taxon>
        <taxon>Pseudomonadati</taxon>
        <taxon>Thermosulfidibacterota</taxon>
        <taxon>Thermosulfidibacteria</taxon>
        <taxon>Thermosulfidibacterales</taxon>
        <taxon>Thermosulfidibacteraceae</taxon>
    </lineage>
</organism>
<keyword evidence="3" id="KW-1185">Reference proteome</keyword>